<dbReference type="InterPro" id="IPR004358">
    <property type="entry name" value="Sig_transdc_His_kin-like_C"/>
</dbReference>
<reference evidence="12 13" key="1">
    <citation type="submission" date="2015-05" db="EMBL/GenBank/DDBJ databases">
        <title>Complete genome sequence of a sulfur-oxidizing gammaproteobacterium strain HA5.</title>
        <authorList>
            <person name="Miura A."/>
            <person name="Kojima H."/>
            <person name="Fukui M."/>
        </authorList>
    </citation>
    <scope>NUCLEOTIDE SEQUENCE [LARGE SCALE GENOMIC DNA]</scope>
    <source>
        <strain evidence="12 13">HA5</strain>
    </source>
</reference>
<evidence type="ECO:0000256" key="9">
    <source>
        <dbReference type="ARBA" id="ARBA00022840"/>
    </source>
</evidence>
<dbReference type="EMBL" id="AP014879">
    <property type="protein sequence ID" value="BAV32542.1"/>
    <property type="molecule type" value="Genomic_DNA"/>
</dbReference>
<feature type="domain" description="Histidine kinase" evidence="11">
    <location>
        <begin position="212"/>
        <end position="419"/>
    </location>
</feature>
<evidence type="ECO:0000256" key="8">
    <source>
        <dbReference type="ARBA" id="ARBA00022777"/>
    </source>
</evidence>
<keyword evidence="4" id="KW-1003">Cell membrane</keyword>
<evidence type="ECO:0000256" key="4">
    <source>
        <dbReference type="ARBA" id="ARBA00022475"/>
    </source>
</evidence>
<dbReference type="SUPFAM" id="SSF55874">
    <property type="entry name" value="ATPase domain of HSP90 chaperone/DNA topoisomerase II/histidine kinase"/>
    <property type="match status" value="1"/>
</dbReference>
<dbReference type="PROSITE" id="PS50109">
    <property type="entry name" value="HIS_KIN"/>
    <property type="match status" value="1"/>
</dbReference>
<dbReference type="InterPro" id="IPR003594">
    <property type="entry name" value="HATPase_dom"/>
</dbReference>
<evidence type="ECO:0000259" key="11">
    <source>
        <dbReference type="PROSITE" id="PS50109"/>
    </source>
</evidence>
<dbReference type="OrthoDB" id="9785252at2"/>
<feature type="transmembrane region" description="Helical" evidence="10">
    <location>
        <begin position="49"/>
        <end position="66"/>
    </location>
</feature>
<accession>A0A1B4XCM3</accession>
<keyword evidence="9" id="KW-0067">ATP-binding</keyword>
<evidence type="ECO:0000256" key="10">
    <source>
        <dbReference type="SAM" id="Phobius"/>
    </source>
</evidence>
<feature type="transmembrane region" description="Helical" evidence="10">
    <location>
        <begin position="19"/>
        <end position="37"/>
    </location>
</feature>
<dbReference type="Gene3D" id="3.30.565.10">
    <property type="entry name" value="Histidine kinase-like ATPase, C-terminal domain"/>
    <property type="match status" value="1"/>
</dbReference>
<evidence type="ECO:0000313" key="13">
    <source>
        <dbReference type="Proteomes" id="UP000243180"/>
    </source>
</evidence>
<dbReference type="Proteomes" id="UP000243180">
    <property type="component" value="Chromosome"/>
</dbReference>
<keyword evidence="10" id="KW-0812">Transmembrane</keyword>
<dbReference type="AlphaFoldDB" id="A0A1B4XCM3"/>
<keyword evidence="8 12" id="KW-0418">Kinase</keyword>
<evidence type="ECO:0000256" key="6">
    <source>
        <dbReference type="ARBA" id="ARBA00022679"/>
    </source>
</evidence>
<dbReference type="Gene3D" id="1.10.287.130">
    <property type="match status" value="1"/>
</dbReference>
<dbReference type="GO" id="GO:0005886">
    <property type="term" value="C:plasma membrane"/>
    <property type="evidence" value="ECO:0007669"/>
    <property type="project" value="UniProtKB-SubCell"/>
</dbReference>
<dbReference type="InterPro" id="IPR003661">
    <property type="entry name" value="HisK_dim/P_dom"/>
</dbReference>
<dbReference type="SMART" id="SM00387">
    <property type="entry name" value="HATPase_c"/>
    <property type="match status" value="1"/>
</dbReference>
<evidence type="ECO:0000313" key="12">
    <source>
        <dbReference type="EMBL" id="BAV32542.1"/>
    </source>
</evidence>
<dbReference type="FunCoup" id="A0A1B4XCM3">
    <property type="interactions" value="146"/>
</dbReference>
<evidence type="ECO:0000256" key="1">
    <source>
        <dbReference type="ARBA" id="ARBA00000085"/>
    </source>
</evidence>
<dbReference type="EC" id="2.7.13.3" evidence="3"/>
<dbReference type="GO" id="GO:0005524">
    <property type="term" value="F:ATP binding"/>
    <property type="evidence" value="ECO:0007669"/>
    <property type="project" value="UniProtKB-KW"/>
</dbReference>
<feature type="transmembrane region" description="Helical" evidence="10">
    <location>
        <begin position="154"/>
        <end position="177"/>
    </location>
</feature>
<dbReference type="InterPro" id="IPR036097">
    <property type="entry name" value="HisK_dim/P_sf"/>
</dbReference>
<comment type="catalytic activity">
    <reaction evidence="1">
        <text>ATP + protein L-histidine = ADP + protein N-phospho-L-histidine.</text>
        <dbReference type="EC" id="2.7.13.3"/>
    </reaction>
</comment>
<dbReference type="PANTHER" id="PTHR44936">
    <property type="entry name" value="SENSOR PROTEIN CREC"/>
    <property type="match status" value="1"/>
</dbReference>
<feature type="transmembrane region" description="Helical" evidence="10">
    <location>
        <begin position="78"/>
        <end position="96"/>
    </location>
</feature>
<organism evidence="12 13">
    <name type="scientific">Sulfuricaulis limicola</name>
    <dbReference type="NCBI Taxonomy" id="1620215"/>
    <lineage>
        <taxon>Bacteria</taxon>
        <taxon>Pseudomonadati</taxon>
        <taxon>Pseudomonadota</taxon>
        <taxon>Gammaproteobacteria</taxon>
        <taxon>Acidiferrobacterales</taxon>
        <taxon>Acidiferrobacteraceae</taxon>
        <taxon>Sulfuricaulis</taxon>
    </lineage>
</organism>
<dbReference type="SMART" id="SM00388">
    <property type="entry name" value="HisKA"/>
    <property type="match status" value="1"/>
</dbReference>
<evidence type="ECO:0000256" key="2">
    <source>
        <dbReference type="ARBA" id="ARBA00004651"/>
    </source>
</evidence>
<dbReference type="KEGG" id="slim:SCL_0220"/>
<dbReference type="RefSeq" id="WP_096359216.1">
    <property type="nucleotide sequence ID" value="NZ_AP014879.1"/>
</dbReference>
<keyword evidence="13" id="KW-1185">Reference proteome</keyword>
<dbReference type="InterPro" id="IPR036890">
    <property type="entry name" value="HATPase_C_sf"/>
</dbReference>
<protein>
    <recommendedName>
        <fullName evidence="3">histidine kinase</fullName>
        <ecNumber evidence="3">2.7.13.3</ecNumber>
    </recommendedName>
</protein>
<name>A0A1B4XCM3_9GAMM</name>
<sequence length="426" mass="46250">MSAAASDVSSNAINLRRLIVLRCIALAGQFLAVWIAVTSLHMALPLRPLIGIITALALFNFLTWLRMQRPWPVGEAELFFHLALDVAALTALLYFSGGSTNPFVILYLLPLALTAAALPAGYAWAMVAVSITCYSLLMFYYIPLPHSHGDHDDFGLHVLGMWLGFLLSAALIAWFAVRMSETRRSRDRLLAQMREDELRNERIVALGTLAAGAAHELGTPLSTMAVLAKDMEGDAAAPSSMRANLRVLREQVDRCKSILSSLSASAGASRAEGGRRVPLEVYLAEVVNDWQQMRRGVSVRRHFEGPRPSPEIIAEQTLSQAIVNILNNAADSSPDNVEIKANWNERELVLEISDRGGGLTPETARAAGQPFFTTKAPGQGLGLGLFLAHAALRRFGGTVQMYNREGGGVCTQLMLPLANLRVDGVP</sequence>
<dbReference type="InParanoid" id="A0A1B4XCM3"/>
<keyword evidence="10" id="KW-0472">Membrane</keyword>
<dbReference type="PANTHER" id="PTHR44936:SF10">
    <property type="entry name" value="SENSOR PROTEIN RSTB"/>
    <property type="match status" value="1"/>
</dbReference>
<dbReference type="Pfam" id="PF02518">
    <property type="entry name" value="HATPase_c"/>
    <property type="match status" value="1"/>
</dbReference>
<gene>
    <name evidence="12" type="ORF">SCL_0220</name>
</gene>
<dbReference type="InterPro" id="IPR050980">
    <property type="entry name" value="2C_sensor_his_kinase"/>
</dbReference>
<dbReference type="GO" id="GO:0000155">
    <property type="term" value="F:phosphorelay sensor kinase activity"/>
    <property type="evidence" value="ECO:0007669"/>
    <property type="project" value="InterPro"/>
</dbReference>
<feature type="transmembrane region" description="Helical" evidence="10">
    <location>
        <begin position="123"/>
        <end position="142"/>
    </location>
</feature>
<proteinExistence type="predicted"/>
<evidence type="ECO:0000256" key="5">
    <source>
        <dbReference type="ARBA" id="ARBA00022553"/>
    </source>
</evidence>
<keyword evidence="10" id="KW-1133">Transmembrane helix</keyword>
<dbReference type="InterPro" id="IPR005467">
    <property type="entry name" value="His_kinase_dom"/>
</dbReference>
<comment type="subcellular location">
    <subcellularLocation>
        <location evidence="2">Cell membrane</location>
        <topology evidence="2">Multi-pass membrane protein</topology>
    </subcellularLocation>
</comment>
<evidence type="ECO:0000256" key="7">
    <source>
        <dbReference type="ARBA" id="ARBA00022741"/>
    </source>
</evidence>
<dbReference type="Pfam" id="PF25323">
    <property type="entry name" value="6TM_PilS"/>
    <property type="match status" value="1"/>
</dbReference>
<dbReference type="SUPFAM" id="SSF47384">
    <property type="entry name" value="Homodimeric domain of signal transducing histidine kinase"/>
    <property type="match status" value="1"/>
</dbReference>
<keyword evidence="5" id="KW-0597">Phosphoprotein</keyword>
<dbReference type="PRINTS" id="PR00344">
    <property type="entry name" value="BCTRLSENSOR"/>
</dbReference>
<evidence type="ECO:0000256" key="3">
    <source>
        <dbReference type="ARBA" id="ARBA00012438"/>
    </source>
</evidence>
<keyword evidence="7" id="KW-0547">Nucleotide-binding</keyword>
<keyword evidence="6" id="KW-0808">Transferase</keyword>